<name>A0A6J1BBR9_9ROSI</name>
<dbReference type="OrthoDB" id="999506at2759"/>
<sequence>MGTPAAKAIFHGLRGSPNTPAAKFRNIKIVLKQEKKAYVLDGLVPKEPSDDATNKEKEAYRVYMDVLDQATCVMLASMALDLQKQHEAMNALDIILNLREMFDKESRTERFDISKELFRCKMSEGSPARPHVLKMIGYITRLEQLGWVMDHDLSIDLVLSLLPESYL</sequence>
<protein>
    <submittedName>
        <fullName evidence="2">Uncharacterized protein LOC110426059</fullName>
    </submittedName>
</protein>
<evidence type="ECO:0000313" key="1">
    <source>
        <dbReference type="Proteomes" id="UP000504621"/>
    </source>
</evidence>
<dbReference type="RefSeq" id="XP_021296811.1">
    <property type="nucleotide sequence ID" value="XM_021441136.1"/>
</dbReference>
<evidence type="ECO:0000313" key="2">
    <source>
        <dbReference type="RefSeq" id="XP_021296811.1"/>
    </source>
</evidence>
<accession>A0A6J1BBR9</accession>
<keyword evidence="1" id="KW-1185">Reference proteome</keyword>
<dbReference type="Pfam" id="PF14223">
    <property type="entry name" value="Retrotran_gag_2"/>
    <property type="match status" value="1"/>
</dbReference>
<organism evidence="1 2">
    <name type="scientific">Herrania umbratica</name>
    <dbReference type="NCBI Taxonomy" id="108875"/>
    <lineage>
        <taxon>Eukaryota</taxon>
        <taxon>Viridiplantae</taxon>
        <taxon>Streptophyta</taxon>
        <taxon>Embryophyta</taxon>
        <taxon>Tracheophyta</taxon>
        <taxon>Spermatophyta</taxon>
        <taxon>Magnoliopsida</taxon>
        <taxon>eudicotyledons</taxon>
        <taxon>Gunneridae</taxon>
        <taxon>Pentapetalae</taxon>
        <taxon>rosids</taxon>
        <taxon>malvids</taxon>
        <taxon>Malvales</taxon>
        <taxon>Malvaceae</taxon>
        <taxon>Byttnerioideae</taxon>
        <taxon>Herrania</taxon>
    </lineage>
</organism>
<dbReference type="Proteomes" id="UP000504621">
    <property type="component" value="Unplaced"/>
</dbReference>
<gene>
    <name evidence="2" type="primary">LOC110426059</name>
</gene>
<proteinExistence type="predicted"/>
<dbReference type="AlphaFoldDB" id="A0A6J1BBR9"/>
<reference evidence="2" key="1">
    <citation type="submission" date="2025-08" db="UniProtKB">
        <authorList>
            <consortium name="RefSeq"/>
        </authorList>
    </citation>
    <scope>IDENTIFICATION</scope>
    <source>
        <tissue evidence="2">Leaf</tissue>
    </source>
</reference>
<dbReference type="GeneID" id="110426059"/>